<dbReference type="AlphaFoldDB" id="A0A6A6ET35"/>
<keyword evidence="2" id="KW-1185">Reference proteome</keyword>
<gene>
    <name evidence="1" type="ORF">K469DRAFT_509556</name>
</gene>
<name>A0A6A6ET35_9PEZI</name>
<protein>
    <recommendedName>
        <fullName evidence="3">Cupredoxin</fullName>
    </recommendedName>
</protein>
<feature type="non-terminal residue" evidence="1">
    <location>
        <position position="1"/>
    </location>
</feature>
<dbReference type="CDD" id="cd00920">
    <property type="entry name" value="Cupredoxin"/>
    <property type="match status" value="1"/>
</dbReference>
<organism evidence="1 2">
    <name type="scientific">Zopfia rhizophila CBS 207.26</name>
    <dbReference type="NCBI Taxonomy" id="1314779"/>
    <lineage>
        <taxon>Eukaryota</taxon>
        <taxon>Fungi</taxon>
        <taxon>Dikarya</taxon>
        <taxon>Ascomycota</taxon>
        <taxon>Pezizomycotina</taxon>
        <taxon>Dothideomycetes</taxon>
        <taxon>Dothideomycetes incertae sedis</taxon>
        <taxon>Zopfiaceae</taxon>
        <taxon>Zopfia</taxon>
    </lineage>
</organism>
<evidence type="ECO:0000313" key="1">
    <source>
        <dbReference type="EMBL" id="KAF2194734.1"/>
    </source>
</evidence>
<evidence type="ECO:0008006" key="3">
    <source>
        <dbReference type="Google" id="ProtNLM"/>
    </source>
</evidence>
<feature type="non-terminal residue" evidence="1">
    <location>
        <position position="101"/>
    </location>
</feature>
<dbReference type="SUPFAM" id="SSF49503">
    <property type="entry name" value="Cupredoxins"/>
    <property type="match status" value="1"/>
</dbReference>
<dbReference type="PANTHER" id="PTHR34883">
    <property type="entry name" value="SERINE-RICH PROTEIN, PUTATIVE-RELATED-RELATED"/>
    <property type="match status" value="1"/>
</dbReference>
<proteinExistence type="predicted"/>
<dbReference type="EMBL" id="ML994611">
    <property type="protein sequence ID" value="KAF2194734.1"/>
    <property type="molecule type" value="Genomic_DNA"/>
</dbReference>
<dbReference type="InterPro" id="IPR052953">
    <property type="entry name" value="Ser-rich/MCO-related"/>
</dbReference>
<evidence type="ECO:0000313" key="2">
    <source>
        <dbReference type="Proteomes" id="UP000800200"/>
    </source>
</evidence>
<accession>A0A6A6ET35</accession>
<dbReference type="OrthoDB" id="2331100at2759"/>
<dbReference type="Gene3D" id="2.60.40.420">
    <property type="entry name" value="Cupredoxins - blue copper proteins"/>
    <property type="match status" value="1"/>
</dbReference>
<dbReference type="Proteomes" id="UP000800200">
    <property type="component" value="Unassembled WGS sequence"/>
</dbReference>
<dbReference type="InterPro" id="IPR008972">
    <property type="entry name" value="Cupredoxin"/>
</dbReference>
<dbReference type="PANTHER" id="PTHR34883:SF16">
    <property type="entry name" value="RICH PROTEIN, PUTATIVE-RELATED"/>
    <property type="match status" value="1"/>
</dbReference>
<reference evidence="1" key="1">
    <citation type="journal article" date="2020" name="Stud. Mycol.">
        <title>101 Dothideomycetes genomes: a test case for predicting lifestyles and emergence of pathogens.</title>
        <authorList>
            <person name="Haridas S."/>
            <person name="Albert R."/>
            <person name="Binder M."/>
            <person name="Bloem J."/>
            <person name="Labutti K."/>
            <person name="Salamov A."/>
            <person name="Andreopoulos B."/>
            <person name="Baker S."/>
            <person name="Barry K."/>
            <person name="Bills G."/>
            <person name="Bluhm B."/>
            <person name="Cannon C."/>
            <person name="Castanera R."/>
            <person name="Culley D."/>
            <person name="Daum C."/>
            <person name="Ezra D."/>
            <person name="Gonzalez J."/>
            <person name="Henrissat B."/>
            <person name="Kuo A."/>
            <person name="Liang C."/>
            <person name="Lipzen A."/>
            <person name="Lutzoni F."/>
            <person name="Magnuson J."/>
            <person name="Mondo S."/>
            <person name="Nolan M."/>
            <person name="Ohm R."/>
            <person name="Pangilinan J."/>
            <person name="Park H.-J."/>
            <person name="Ramirez L."/>
            <person name="Alfaro M."/>
            <person name="Sun H."/>
            <person name="Tritt A."/>
            <person name="Yoshinaga Y."/>
            <person name="Zwiers L.-H."/>
            <person name="Turgeon B."/>
            <person name="Goodwin S."/>
            <person name="Spatafora J."/>
            <person name="Crous P."/>
            <person name="Grigoriev I."/>
        </authorList>
    </citation>
    <scope>NUCLEOTIDE SEQUENCE</scope>
    <source>
        <strain evidence="1">CBS 207.26</strain>
    </source>
</reference>
<sequence>ILVGAAGKLAFNPDSISVSRGTILRFNFLGINHTLTQSTLDHPCTSNAQFDTGFRQFNPTNSSGKFLLEFEVDTDQPQWFYCAQELPISHCNSGMVFSLNP</sequence>